<dbReference type="RefSeq" id="WP_196953574.1">
    <property type="nucleotide sequence ID" value="NZ_JADWYK010000001.1"/>
</dbReference>
<comment type="similarity">
    <text evidence="1">Belongs to the 'phage' integrase family.</text>
</comment>
<reference evidence="8 9" key="1">
    <citation type="submission" date="2020-11" db="EMBL/GenBank/DDBJ databases">
        <title>Hymenobacter sp.</title>
        <authorList>
            <person name="Kim M.K."/>
        </authorList>
    </citation>
    <scope>NUCLEOTIDE SEQUENCE [LARGE SCALE GENOMIC DNA]</scope>
    <source>
        <strain evidence="8 9">BT594</strain>
    </source>
</reference>
<accession>A0ABS0KXF8</accession>
<keyword evidence="9" id="KW-1185">Reference proteome</keyword>
<evidence type="ECO:0000259" key="6">
    <source>
        <dbReference type="PROSITE" id="PS51898"/>
    </source>
</evidence>
<dbReference type="InterPro" id="IPR010998">
    <property type="entry name" value="Integrase_recombinase_N"/>
</dbReference>
<dbReference type="InterPro" id="IPR050090">
    <property type="entry name" value="Tyrosine_recombinase_XerCD"/>
</dbReference>
<dbReference type="Pfam" id="PF00589">
    <property type="entry name" value="Phage_integrase"/>
    <property type="match status" value="1"/>
</dbReference>
<dbReference type="InterPro" id="IPR013762">
    <property type="entry name" value="Integrase-like_cat_sf"/>
</dbReference>
<organism evidence="8 9">
    <name type="scientific">Hymenobacter guriensis</name>
    <dbReference type="NCBI Taxonomy" id="2793065"/>
    <lineage>
        <taxon>Bacteria</taxon>
        <taxon>Pseudomonadati</taxon>
        <taxon>Bacteroidota</taxon>
        <taxon>Cytophagia</taxon>
        <taxon>Cytophagales</taxon>
        <taxon>Hymenobacteraceae</taxon>
        <taxon>Hymenobacter</taxon>
    </lineage>
</organism>
<feature type="domain" description="Core-binding (CB)" evidence="7">
    <location>
        <begin position="113"/>
        <end position="199"/>
    </location>
</feature>
<dbReference type="CDD" id="cd01185">
    <property type="entry name" value="INTN1_C_like"/>
    <property type="match status" value="1"/>
</dbReference>
<dbReference type="PANTHER" id="PTHR30349">
    <property type="entry name" value="PHAGE INTEGRASE-RELATED"/>
    <property type="match status" value="1"/>
</dbReference>
<dbReference type="InterPro" id="IPR025269">
    <property type="entry name" value="SAM-like_dom"/>
</dbReference>
<dbReference type="SUPFAM" id="SSF56349">
    <property type="entry name" value="DNA breaking-rejoining enzymes"/>
    <property type="match status" value="1"/>
</dbReference>
<evidence type="ECO:0000256" key="1">
    <source>
        <dbReference type="ARBA" id="ARBA00008857"/>
    </source>
</evidence>
<keyword evidence="3 5" id="KW-0238">DNA-binding</keyword>
<evidence type="ECO:0000256" key="3">
    <source>
        <dbReference type="ARBA" id="ARBA00023125"/>
    </source>
</evidence>
<sequence length="417" mass="47905">MATVSFHLKEPKAERPTAIYALLTIDRRTRLKVYTGLSLLPAQWVTKEQRAQERGYPLNGLTNDALDGIAERLRTCYIQCLAQGTLPTSALLKEAAAFEAPATPPSPLPAASRTFWDVAQEWITLAHQRGKTTSAYLYTTTFRHLRNFATWAGRAVDFELITPSFGDAYTSYLLREVRLTDNTIAKQVSTLKRFMRWAAERDYHHTAGYERLSWKRREPDIMTLTAEEVEALESLALPEEGYLDNARNLFLLSCYTGLRYSDLVSIRPEHLRGSTLRLTTQKTREVVSIPLQARALPIVRRMIDGQIRSVSNQKLNDYLKELGERAGITEPMEVIRFRGGRRESQTVPKWQKLGCHTGRRTFVTLSLERGLRPELIMRITGHRDWRSFKRYVNITEQAVEREFARVYDMPPPMKVVN</sequence>
<name>A0ABS0KXF8_9BACT</name>
<dbReference type="EMBL" id="JADWYK010000001">
    <property type="protein sequence ID" value="MBG8552547.1"/>
    <property type="molecule type" value="Genomic_DNA"/>
</dbReference>
<keyword evidence="4" id="KW-0233">DNA recombination</keyword>
<dbReference type="InterPro" id="IPR044068">
    <property type="entry name" value="CB"/>
</dbReference>
<dbReference type="PROSITE" id="PS51900">
    <property type="entry name" value="CB"/>
    <property type="match status" value="1"/>
</dbReference>
<dbReference type="Gene3D" id="1.10.150.130">
    <property type="match status" value="1"/>
</dbReference>
<evidence type="ECO:0000256" key="5">
    <source>
        <dbReference type="PROSITE-ProRule" id="PRU01248"/>
    </source>
</evidence>
<evidence type="ECO:0000256" key="4">
    <source>
        <dbReference type="ARBA" id="ARBA00023172"/>
    </source>
</evidence>
<gene>
    <name evidence="8" type="ORF">I5L79_03265</name>
</gene>
<proteinExistence type="inferred from homology"/>
<dbReference type="InterPro" id="IPR011010">
    <property type="entry name" value="DNA_brk_join_enz"/>
</dbReference>
<feature type="domain" description="Tyr recombinase" evidence="6">
    <location>
        <begin position="217"/>
        <end position="404"/>
    </location>
</feature>
<dbReference type="Gene3D" id="1.10.443.10">
    <property type="entry name" value="Intergrase catalytic core"/>
    <property type="match status" value="1"/>
</dbReference>
<protein>
    <submittedName>
        <fullName evidence="8">Site-specific integrase</fullName>
    </submittedName>
</protein>
<evidence type="ECO:0000256" key="2">
    <source>
        <dbReference type="ARBA" id="ARBA00022908"/>
    </source>
</evidence>
<dbReference type="InterPro" id="IPR002104">
    <property type="entry name" value="Integrase_catalytic"/>
</dbReference>
<dbReference type="Proteomes" id="UP000601099">
    <property type="component" value="Unassembled WGS sequence"/>
</dbReference>
<dbReference type="PANTHER" id="PTHR30349:SF64">
    <property type="entry name" value="PROPHAGE INTEGRASE INTD-RELATED"/>
    <property type="match status" value="1"/>
</dbReference>
<evidence type="ECO:0000313" key="8">
    <source>
        <dbReference type="EMBL" id="MBG8552547.1"/>
    </source>
</evidence>
<keyword evidence="2" id="KW-0229">DNA integration</keyword>
<dbReference type="Pfam" id="PF13102">
    <property type="entry name" value="Phage_int_SAM_5"/>
    <property type="match status" value="1"/>
</dbReference>
<evidence type="ECO:0000313" key="9">
    <source>
        <dbReference type="Proteomes" id="UP000601099"/>
    </source>
</evidence>
<evidence type="ECO:0000259" key="7">
    <source>
        <dbReference type="PROSITE" id="PS51900"/>
    </source>
</evidence>
<comment type="caution">
    <text evidence="8">The sequence shown here is derived from an EMBL/GenBank/DDBJ whole genome shotgun (WGS) entry which is preliminary data.</text>
</comment>
<dbReference type="PROSITE" id="PS51898">
    <property type="entry name" value="TYR_RECOMBINASE"/>
    <property type="match status" value="1"/>
</dbReference>